<dbReference type="Pfam" id="PF00486">
    <property type="entry name" value="Trans_reg_C"/>
    <property type="match status" value="1"/>
</dbReference>
<dbReference type="Proteomes" id="UP000824366">
    <property type="component" value="Chromosome"/>
</dbReference>
<evidence type="ECO:0000256" key="7">
    <source>
        <dbReference type="PROSITE-ProRule" id="PRU01091"/>
    </source>
</evidence>
<dbReference type="RefSeq" id="WP_223909906.1">
    <property type="nucleotide sequence ID" value="NZ_AP024238.1"/>
</dbReference>
<feature type="domain" description="OmpR/PhoB-type" evidence="9">
    <location>
        <begin position="125"/>
        <end position="226"/>
    </location>
</feature>
<evidence type="ECO:0000259" key="8">
    <source>
        <dbReference type="PROSITE" id="PS50110"/>
    </source>
</evidence>
<name>A0ABM7MJI7_9BURK</name>
<keyword evidence="2" id="KW-0902">Two-component regulatory system</keyword>
<evidence type="ECO:0000256" key="2">
    <source>
        <dbReference type="ARBA" id="ARBA00023012"/>
    </source>
</evidence>
<reference evidence="10 11" key="1">
    <citation type="journal article" date="2021" name="Microbiol. Spectr.">
        <title>A Single Bacterium Capable of Oxidation and Reduction of Iron at Circumneutral pH.</title>
        <authorList>
            <person name="Kato S."/>
            <person name="Ohkuma M."/>
        </authorList>
    </citation>
    <scope>NUCLEOTIDE SEQUENCE [LARGE SCALE GENOMIC DNA]</scope>
    <source>
        <strain evidence="10 11">MIZ03</strain>
    </source>
</reference>
<gene>
    <name evidence="10" type="ORF">MIZ03_1327</name>
</gene>
<dbReference type="PANTHER" id="PTHR48111">
    <property type="entry name" value="REGULATOR OF RPOS"/>
    <property type="match status" value="1"/>
</dbReference>
<evidence type="ECO:0000259" key="9">
    <source>
        <dbReference type="PROSITE" id="PS51755"/>
    </source>
</evidence>
<dbReference type="InterPro" id="IPR039420">
    <property type="entry name" value="WalR-like"/>
</dbReference>
<evidence type="ECO:0000256" key="3">
    <source>
        <dbReference type="ARBA" id="ARBA00023015"/>
    </source>
</evidence>
<dbReference type="SUPFAM" id="SSF46894">
    <property type="entry name" value="C-terminal effector domain of the bipartite response regulators"/>
    <property type="match status" value="1"/>
</dbReference>
<feature type="DNA-binding region" description="OmpR/PhoB-type" evidence="7">
    <location>
        <begin position="125"/>
        <end position="226"/>
    </location>
</feature>
<dbReference type="Gene3D" id="1.10.10.10">
    <property type="entry name" value="Winged helix-like DNA-binding domain superfamily/Winged helix DNA-binding domain"/>
    <property type="match status" value="1"/>
</dbReference>
<keyword evidence="5" id="KW-0804">Transcription</keyword>
<dbReference type="InterPro" id="IPR036388">
    <property type="entry name" value="WH-like_DNA-bd_sf"/>
</dbReference>
<dbReference type="InterPro" id="IPR001789">
    <property type="entry name" value="Sig_transdc_resp-reg_receiver"/>
</dbReference>
<keyword evidence="1 6" id="KW-0597">Phosphoprotein</keyword>
<keyword evidence="4 7" id="KW-0238">DNA-binding</keyword>
<dbReference type="EMBL" id="AP024238">
    <property type="protein sequence ID" value="BCO26445.1"/>
    <property type="molecule type" value="Genomic_DNA"/>
</dbReference>
<dbReference type="InterPro" id="IPR011006">
    <property type="entry name" value="CheY-like_superfamily"/>
</dbReference>
<dbReference type="InterPro" id="IPR016032">
    <property type="entry name" value="Sig_transdc_resp-reg_C-effctor"/>
</dbReference>
<feature type="modified residue" description="4-aspartylphosphate" evidence="6">
    <location>
        <position position="55"/>
    </location>
</feature>
<keyword evidence="11" id="KW-1185">Reference proteome</keyword>
<evidence type="ECO:0000256" key="5">
    <source>
        <dbReference type="ARBA" id="ARBA00023163"/>
    </source>
</evidence>
<accession>A0ABM7MJI7</accession>
<evidence type="ECO:0000256" key="1">
    <source>
        <dbReference type="ARBA" id="ARBA00022553"/>
    </source>
</evidence>
<evidence type="ECO:0000313" key="10">
    <source>
        <dbReference type="EMBL" id="BCO26445.1"/>
    </source>
</evidence>
<evidence type="ECO:0000313" key="11">
    <source>
        <dbReference type="Proteomes" id="UP000824366"/>
    </source>
</evidence>
<dbReference type="SMART" id="SM00862">
    <property type="entry name" value="Trans_reg_C"/>
    <property type="match status" value="1"/>
</dbReference>
<dbReference type="PROSITE" id="PS50110">
    <property type="entry name" value="RESPONSE_REGULATORY"/>
    <property type="match status" value="1"/>
</dbReference>
<keyword evidence="3" id="KW-0805">Transcription regulation</keyword>
<dbReference type="Pfam" id="PF00072">
    <property type="entry name" value="Response_reg"/>
    <property type="match status" value="1"/>
</dbReference>
<organism evidence="10 11">
    <name type="scientific">Rhodoferax lithotrophicus</name>
    <dbReference type="NCBI Taxonomy" id="2798804"/>
    <lineage>
        <taxon>Bacteria</taxon>
        <taxon>Pseudomonadati</taxon>
        <taxon>Pseudomonadota</taxon>
        <taxon>Betaproteobacteria</taxon>
        <taxon>Burkholderiales</taxon>
        <taxon>Comamonadaceae</taxon>
        <taxon>Rhodoferax</taxon>
    </lineage>
</organism>
<evidence type="ECO:0000256" key="4">
    <source>
        <dbReference type="ARBA" id="ARBA00023125"/>
    </source>
</evidence>
<dbReference type="SMART" id="SM00448">
    <property type="entry name" value="REC"/>
    <property type="match status" value="1"/>
</dbReference>
<protein>
    <submittedName>
        <fullName evidence="10">Transcriptional regulatory protein PhoP</fullName>
    </submittedName>
</protein>
<dbReference type="PROSITE" id="PS51755">
    <property type="entry name" value="OMPR_PHOB"/>
    <property type="match status" value="1"/>
</dbReference>
<dbReference type="Gene3D" id="3.40.50.2300">
    <property type="match status" value="1"/>
</dbReference>
<dbReference type="SUPFAM" id="SSF52172">
    <property type="entry name" value="CheY-like"/>
    <property type="match status" value="1"/>
</dbReference>
<sequence>MATALNIIVVEDHDTLREVTVALLAEQGHKIIGLACAEALDDEAGGRVADIYLLDLNLPGENGISLARRIRHAQPNVGIIMVTARNLSQDIVSGYANGADIYLTKPLEHDELLAAVQALARRVKPGQTQASENSLTLDVQRLLLSGPKASIHVTDVDATLLSALVRAAGQRLAYWQLYEALGQQATEAHKASLEVRMVRLRKKITQATGDSAALKAVRGHGYQLCTNLQLK</sequence>
<feature type="domain" description="Response regulatory" evidence="8">
    <location>
        <begin position="6"/>
        <end position="120"/>
    </location>
</feature>
<proteinExistence type="predicted"/>
<dbReference type="PANTHER" id="PTHR48111:SF1">
    <property type="entry name" value="TWO-COMPONENT RESPONSE REGULATOR ORR33"/>
    <property type="match status" value="1"/>
</dbReference>
<dbReference type="InterPro" id="IPR001867">
    <property type="entry name" value="OmpR/PhoB-type_DNA-bd"/>
</dbReference>
<evidence type="ECO:0000256" key="6">
    <source>
        <dbReference type="PROSITE-ProRule" id="PRU00169"/>
    </source>
</evidence>